<keyword evidence="10" id="KW-1185">Reference proteome</keyword>
<gene>
    <name evidence="9" type="ORF">RNC47_07065</name>
</gene>
<accession>A0ABU2LKR0</accession>
<comment type="caution">
    <text evidence="9">The sequence shown here is derived from an EMBL/GenBank/DDBJ whole genome shotgun (WGS) entry which is preliminary data.</text>
</comment>
<dbReference type="Gene3D" id="3.30.350.10">
    <property type="entry name" value="Subtilisin inhibitor-like"/>
    <property type="match status" value="1"/>
</dbReference>
<reference evidence="10" key="1">
    <citation type="submission" date="2023-07" db="EMBL/GenBank/DDBJ databases">
        <title>30 novel species of actinomycetes from the DSMZ collection.</title>
        <authorList>
            <person name="Nouioui I."/>
        </authorList>
    </citation>
    <scope>NUCLEOTIDE SEQUENCE [LARGE SCALE GENOMIC DNA]</scope>
    <source>
        <strain evidence="10">DSM 44918</strain>
    </source>
</reference>
<name>A0ABU2LKR0_9ACTN</name>
<dbReference type="Proteomes" id="UP001183420">
    <property type="component" value="Unassembled WGS sequence"/>
</dbReference>
<keyword evidence="3" id="KW-0964">Secreted</keyword>
<dbReference type="InterPro" id="IPR023549">
    <property type="entry name" value="Subtilisin_inhibitor"/>
</dbReference>
<proteinExistence type="inferred from homology"/>
<evidence type="ECO:0000259" key="8">
    <source>
        <dbReference type="Pfam" id="PF00720"/>
    </source>
</evidence>
<feature type="chain" id="PRO_5045724886" evidence="7">
    <location>
        <begin position="24"/>
        <end position="142"/>
    </location>
</feature>
<comment type="subcellular location">
    <subcellularLocation>
        <location evidence="1">Secreted</location>
    </subcellularLocation>
</comment>
<dbReference type="Pfam" id="PF00720">
    <property type="entry name" value="SSI"/>
    <property type="match status" value="1"/>
</dbReference>
<evidence type="ECO:0000313" key="10">
    <source>
        <dbReference type="Proteomes" id="UP001183420"/>
    </source>
</evidence>
<feature type="signal peptide" evidence="7">
    <location>
        <begin position="1"/>
        <end position="23"/>
    </location>
</feature>
<keyword evidence="4" id="KW-0646">Protease inhibitor</keyword>
<sequence>MPNTHKNGLVVALVLLASAVVAAAPQGPRGPRVEPAAAPSHELVITVADAGEVDGTHTLTCGPAGGDHPEADAACETLLDTEQPFATTDEGTLCTYMYGGPARATVEGVWEGESVSAEFTRSDGCEIARWDALVPALPELVP</sequence>
<dbReference type="InterPro" id="IPR020054">
    <property type="entry name" value="Prot_inh_SSI_I16_CS"/>
</dbReference>
<protein>
    <submittedName>
        <fullName evidence="9">SSI family serine proteinase inhibitor</fullName>
    </submittedName>
</protein>
<dbReference type="RefSeq" id="WP_311596517.1">
    <property type="nucleotide sequence ID" value="NZ_JAVREM010000004.1"/>
</dbReference>
<comment type="similarity">
    <text evidence="2">Belongs to the protease inhibitor I16 (SSI) family.</text>
</comment>
<feature type="domain" description="Subtilisin inhibitor" evidence="8">
    <location>
        <begin position="43"/>
        <end position="118"/>
    </location>
</feature>
<dbReference type="InterPro" id="IPR036819">
    <property type="entry name" value="Subtilisin_inhibitor-like_sf"/>
</dbReference>
<evidence type="ECO:0000256" key="3">
    <source>
        <dbReference type="ARBA" id="ARBA00022525"/>
    </source>
</evidence>
<dbReference type="PROSITE" id="PS00999">
    <property type="entry name" value="SSI"/>
    <property type="match status" value="1"/>
</dbReference>
<evidence type="ECO:0000313" key="9">
    <source>
        <dbReference type="EMBL" id="MDT0318095.1"/>
    </source>
</evidence>
<evidence type="ECO:0000256" key="7">
    <source>
        <dbReference type="SAM" id="SignalP"/>
    </source>
</evidence>
<dbReference type="EMBL" id="JAVREM010000004">
    <property type="protein sequence ID" value="MDT0318095.1"/>
    <property type="molecule type" value="Genomic_DNA"/>
</dbReference>
<keyword evidence="5" id="KW-0722">Serine protease inhibitor</keyword>
<evidence type="ECO:0000256" key="5">
    <source>
        <dbReference type="ARBA" id="ARBA00022900"/>
    </source>
</evidence>
<evidence type="ECO:0000256" key="6">
    <source>
        <dbReference type="ARBA" id="ARBA00023157"/>
    </source>
</evidence>
<organism evidence="9 10">
    <name type="scientific">Streptomyces millisiae</name>
    <dbReference type="NCBI Taxonomy" id="3075542"/>
    <lineage>
        <taxon>Bacteria</taxon>
        <taxon>Bacillati</taxon>
        <taxon>Actinomycetota</taxon>
        <taxon>Actinomycetes</taxon>
        <taxon>Kitasatosporales</taxon>
        <taxon>Streptomycetaceae</taxon>
        <taxon>Streptomyces</taxon>
    </lineage>
</organism>
<evidence type="ECO:0000256" key="2">
    <source>
        <dbReference type="ARBA" id="ARBA00010472"/>
    </source>
</evidence>
<evidence type="ECO:0000256" key="1">
    <source>
        <dbReference type="ARBA" id="ARBA00004613"/>
    </source>
</evidence>
<keyword evidence="6" id="KW-1015">Disulfide bond</keyword>
<dbReference type="SUPFAM" id="SSF55399">
    <property type="entry name" value="Subtilisin inhibitor"/>
    <property type="match status" value="1"/>
</dbReference>
<evidence type="ECO:0000256" key="4">
    <source>
        <dbReference type="ARBA" id="ARBA00022690"/>
    </source>
</evidence>
<keyword evidence="7" id="KW-0732">Signal</keyword>